<feature type="region of interest" description="Disordered" evidence="1">
    <location>
        <begin position="147"/>
        <end position="180"/>
    </location>
</feature>
<organism evidence="2 3">
    <name type="scientific">Pocillopora damicornis</name>
    <name type="common">Cauliflower coral</name>
    <name type="synonym">Millepora damicornis</name>
    <dbReference type="NCBI Taxonomy" id="46731"/>
    <lineage>
        <taxon>Eukaryota</taxon>
        <taxon>Metazoa</taxon>
        <taxon>Cnidaria</taxon>
        <taxon>Anthozoa</taxon>
        <taxon>Hexacorallia</taxon>
        <taxon>Scleractinia</taxon>
        <taxon>Astrocoeniina</taxon>
        <taxon>Pocilloporidae</taxon>
        <taxon>Pocillopora</taxon>
    </lineage>
</organism>
<dbReference type="EMBL" id="RCHS01003527">
    <property type="protein sequence ID" value="RMX41054.1"/>
    <property type="molecule type" value="Genomic_DNA"/>
</dbReference>
<evidence type="ECO:0000313" key="3">
    <source>
        <dbReference type="Proteomes" id="UP000275408"/>
    </source>
</evidence>
<gene>
    <name evidence="2" type="ORF">pdam_00003251</name>
</gene>
<proteinExistence type="predicted"/>
<comment type="caution">
    <text evidence="2">The sequence shown here is derived from an EMBL/GenBank/DDBJ whole genome shotgun (WGS) entry which is preliminary data.</text>
</comment>
<keyword evidence="3" id="KW-1185">Reference proteome</keyword>
<dbReference type="Proteomes" id="UP000275408">
    <property type="component" value="Unassembled WGS sequence"/>
</dbReference>
<sequence>METSCDGLFTYTLEHVAQTRSNGKISRYIGKNKDKPLTMRILDKICLSSSRTILEYCVSVRGYCGEGHKHGLEALKNRAARIVARTVRSNPAMDVLKWPTLEERRRKTVLLTQTKEATPQVTLRLQLHITRSHISFKCKSQTVPLKSGTIDKKKSKSPEKNVNLEKTQVKVDTPSSPSTHSIGQEVKAVYLVVTTACNTHVY</sequence>
<accession>A0A3M6TII3</accession>
<reference evidence="2 3" key="1">
    <citation type="journal article" date="2018" name="Sci. Rep.">
        <title>Comparative analysis of the Pocillopora damicornis genome highlights role of immune system in coral evolution.</title>
        <authorList>
            <person name="Cunning R."/>
            <person name="Bay R.A."/>
            <person name="Gillette P."/>
            <person name="Baker A.C."/>
            <person name="Traylor-Knowles N."/>
        </authorList>
    </citation>
    <scope>NUCLEOTIDE SEQUENCE [LARGE SCALE GENOMIC DNA]</scope>
    <source>
        <strain evidence="2">RSMAS</strain>
        <tissue evidence="2">Whole animal</tissue>
    </source>
</reference>
<evidence type="ECO:0000256" key="1">
    <source>
        <dbReference type="SAM" id="MobiDB-lite"/>
    </source>
</evidence>
<feature type="compositionally biased region" description="Basic and acidic residues" evidence="1">
    <location>
        <begin position="149"/>
        <end position="169"/>
    </location>
</feature>
<protein>
    <submittedName>
        <fullName evidence="2">Uncharacterized protein</fullName>
    </submittedName>
</protein>
<evidence type="ECO:0000313" key="2">
    <source>
        <dbReference type="EMBL" id="RMX41054.1"/>
    </source>
</evidence>
<dbReference type="AlphaFoldDB" id="A0A3M6TII3"/>
<name>A0A3M6TII3_POCDA</name>